<protein>
    <submittedName>
        <fullName evidence="1">Uncharacterized protein</fullName>
    </submittedName>
</protein>
<gene>
    <name evidence="1" type="ORF">SAMN05216388_104617</name>
</gene>
<evidence type="ECO:0000313" key="1">
    <source>
        <dbReference type="EMBL" id="SEP21681.1"/>
    </source>
</evidence>
<dbReference type="AlphaFoldDB" id="A0A1H8W216"/>
<reference evidence="2" key="1">
    <citation type="submission" date="2016-10" db="EMBL/GenBank/DDBJ databases">
        <authorList>
            <person name="Varghese N."/>
            <person name="Submissions S."/>
        </authorList>
    </citation>
    <scope>NUCLEOTIDE SEQUENCE [LARGE SCALE GENOMIC DNA]</scope>
    <source>
        <strain evidence="2">IBRC-M 10043</strain>
    </source>
</reference>
<organism evidence="1 2">
    <name type="scientific">Halorientalis persicus</name>
    <dbReference type="NCBI Taxonomy" id="1367881"/>
    <lineage>
        <taxon>Archaea</taxon>
        <taxon>Methanobacteriati</taxon>
        <taxon>Methanobacteriota</taxon>
        <taxon>Stenosarchaea group</taxon>
        <taxon>Halobacteria</taxon>
        <taxon>Halobacteriales</taxon>
        <taxon>Haloarculaceae</taxon>
        <taxon>Halorientalis</taxon>
    </lineage>
</organism>
<name>A0A1H8W216_9EURY</name>
<keyword evidence="2" id="KW-1185">Reference proteome</keyword>
<sequence length="156" mass="17862">MTPTATAQEAQEETRAVYAGTGEWAEVTVDGETDMRVRINNFTIRDEVETDDGTLDAPEGEQWVVVNTTIRTLPGDDIRLGYTQWRLLTVGPQIPQPDDAAMRRADYKNMLPDETTHEKNDAEQYRIIFATDYTREMTFVIYPFGSQNHRPLVFSR</sequence>
<proteinExistence type="predicted"/>
<evidence type="ECO:0000313" key="2">
    <source>
        <dbReference type="Proteomes" id="UP000198775"/>
    </source>
</evidence>
<dbReference type="OrthoDB" id="275329at2157"/>
<dbReference type="EMBL" id="FOCX01000046">
    <property type="protein sequence ID" value="SEP21681.1"/>
    <property type="molecule type" value="Genomic_DNA"/>
</dbReference>
<dbReference type="Proteomes" id="UP000198775">
    <property type="component" value="Unassembled WGS sequence"/>
</dbReference>
<dbReference type="RefSeq" id="WP_139203686.1">
    <property type="nucleotide sequence ID" value="NZ_FOCX01000046.1"/>
</dbReference>
<accession>A0A1H8W216</accession>